<accession>A0A8T0C9N3</accession>
<evidence type="ECO:0000313" key="1">
    <source>
        <dbReference type="EMBL" id="KAF7787399.1"/>
    </source>
</evidence>
<name>A0A8T0C9N3_9GAMM</name>
<evidence type="ECO:0008006" key="3">
    <source>
        <dbReference type="Google" id="ProtNLM"/>
    </source>
</evidence>
<gene>
    <name evidence="1" type="ORF">PRUB_a4614</name>
</gene>
<proteinExistence type="predicted"/>
<reference evidence="1 2" key="1">
    <citation type="journal article" date="2012" name="J. Bacteriol.">
        <title>Genome sequence of the cycloprodigiosin-producing bacterial strain Pseudoalteromonas rubra ATCC 29570(T).</title>
        <authorList>
            <person name="Xie B.B."/>
            <person name="Shu Y.L."/>
            <person name="Qin Q.L."/>
            <person name="Rong J.C."/>
            <person name="Zhang X.Y."/>
            <person name="Chen X.L."/>
            <person name="Zhou B.C."/>
            <person name="Zhang Y.Z."/>
        </authorList>
    </citation>
    <scope>NUCLEOTIDE SEQUENCE [LARGE SCALE GENOMIC DNA]</scope>
    <source>
        <strain evidence="1 2">DSM 6842</strain>
    </source>
</reference>
<dbReference type="Proteomes" id="UP000016480">
    <property type="component" value="Unassembled WGS sequence"/>
</dbReference>
<comment type="caution">
    <text evidence="1">The sequence shown here is derived from an EMBL/GenBank/DDBJ whole genome shotgun (WGS) entry which is preliminary data.</text>
</comment>
<organism evidence="1 2">
    <name type="scientific">Pseudoalteromonas rubra</name>
    <dbReference type="NCBI Taxonomy" id="43658"/>
    <lineage>
        <taxon>Bacteria</taxon>
        <taxon>Pseudomonadati</taxon>
        <taxon>Pseudomonadota</taxon>
        <taxon>Gammaproteobacteria</taxon>
        <taxon>Alteromonadales</taxon>
        <taxon>Pseudoalteromonadaceae</taxon>
        <taxon>Pseudoalteromonas</taxon>
    </lineage>
</organism>
<dbReference type="RefSeq" id="WP_010385533.1">
    <property type="nucleotide sequence ID" value="NZ_AHCD03000032.1"/>
</dbReference>
<dbReference type="AlphaFoldDB" id="A0A8T0C9N3"/>
<dbReference type="GeneID" id="61357483"/>
<dbReference type="EMBL" id="AHCD03000032">
    <property type="protein sequence ID" value="KAF7787399.1"/>
    <property type="molecule type" value="Genomic_DNA"/>
</dbReference>
<evidence type="ECO:0000313" key="2">
    <source>
        <dbReference type="Proteomes" id="UP000016480"/>
    </source>
</evidence>
<sequence>MSQMLEDDFWAKILRKHVSEEDASKDNPDSNPYLPFPAQEIAIRKKLSVVLPALASSREESKMQLQLEAIELGFIFEDEALNALVCNPQQSASIFQTLQTLVGADKVWEPLYPNFPKQVYDAHQVELFFNAIGHYFSQGAWQPDYTKELRLPLSEAVKLKPIGLISSNEYIRIFSEILSSNASLPEFDREIIRHFVSHFDEQILEKHIPDDIPFKETRCQLIAEGRLANMPSISELPLATATDILRVATHLSQGDISLASNTKFKLSKADRRWLVEKLEPVINIDDIIRQKGKWKRLFHCLHIGTFEEAPVSREIAAKLRNGKLQGYNGIIEQALADRSLTPLLDLLAKKPGEFARRVDHLLRVFSEDEAKVILDRFSGVISDVDTRVLVQMLGHFNHRSACESATSGADQNTVTMTRVAIPKGQIAKAMVLNGDLPRIAASILQRLVEMITNALMARFSRLPGLGKVWIAPALAKAPVPLQMRTAAEGLKVVQRGTRLPMGDKNVLRFFVHWIGDDIDLSACFLTDSLTFHSEIAYYALRSDESCNNYRAVHSGDITHAPEPHGACEFIDIELDSITDISIRYISLDVRVYSGGPLPEQQANAGWMFREQQGQAGEIFDATTVEQRISISATSHSCMVAVFDIKEREVIWLDLAGSSNQLESCNNVHNNRTNIETLLKASLNFHQVSVYDLLKLHVLSRGELAASEQEAELILDENLVYQSNVINSEYLC</sequence>
<protein>
    <recommendedName>
        <fullName evidence="3">Cytoplasmic protein</fullName>
    </recommendedName>
</protein>